<organism evidence="1 2">
    <name type="scientific">Kouleothrix aurantiaca</name>
    <dbReference type="NCBI Taxonomy" id="186479"/>
    <lineage>
        <taxon>Bacteria</taxon>
        <taxon>Bacillati</taxon>
        <taxon>Chloroflexota</taxon>
        <taxon>Chloroflexia</taxon>
        <taxon>Chloroflexales</taxon>
        <taxon>Roseiflexineae</taxon>
        <taxon>Roseiflexaceae</taxon>
        <taxon>Kouleothrix</taxon>
    </lineage>
</organism>
<reference evidence="1 2" key="1">
    <citation type="submission" date="2015-09" db="EMBL/GenBank/DDBJ databases">
        <title>Draft genome sequence of Kouleothrix aurantiaca JCM 19913.</title>
        <authorList>
            <person name="Hemp J."/>
        </authorList>
    </citation>
    <scope>NUCLEOTIDE SEQUENCE [LARGE SCALE GENOMIC DNA]</scope>
    <source>
        <strain evidence="1 2">COM-B</strain>
    </source>
</reference>
<dbReference type="Proteomes" id="UP000050509">
    <property type="component" value="Unassembled WGS sequence"/>
</dbReference>
<evidence type="ECO:0000313" key="1">
    <source>
        <dbReference type="EMBL" id="KPV52704.1"/>
    </source>
</evidence>
<comment type="caution">
    <text evidence="1">The sequence shown here is derived from an EMBL/GenBank/DDBJ whole genome shotgun (WGS) entry which is preliminary data.</text>
</comment>
<sequence>MKITRRSENGKSGHLLISVPASRVAEVEAALTFLEEKRQQRGSQVVIDLIVRAALRNGWRPLPSEGSSVTDL</sequence>
<dbReference type="AlphaFoldDB" id="A0A0P9F819"/>
<accession>A0A0P9F819</accession>
<protein>
    <submittedName>
        <fullName evidence="1">Uncharacterized protein</fullName>
    </submittedName>
</protein>
<proteinExistence type="predicted"/>
<evidence type="ECO:0000313" key="2">
    <source>
        <dbReference type="Proteomes" id="UP000050509"/>
    </source>
</evidence>
<dbReference type="EMBL" id="LJCR01000456">
    <property type="protein sequence ID" value="KPV52704.1"/>
    <property type="molecule type" value="Genomic_DNA"/>
</dbReference>
<keyword evidence="2" id="KW-1185">Reference proteome</keyword>
<name>A0A0P9F819_9CHLR</name>
<gene>
    <name evidence="1" type="ORF">SE17_13885</name>
</gene>